<dbReference type="EMBL" id="POTW01000011">
    <property type="protein sequence ID" value="PZF85014.1"/>
    <property type="molecule type" value="Genomic_DNA"/>
</dbReference>
<dbReference type="AlphaFoldDB" id="A0A2W2BX27"/>
<organism evidence="4 5">
    <name type="scientific">Jiangella anatolica</name>
    <dbReference type="NCBI Taxonomy" id="2670374"/>
    <lineage>
        <taxon>Bacteria</taxon>
        <taxon>Bacillati</taxon>
        <taxon>Actinomycetota</taxon>
        <taxon>Actinomycetes</taxon>
        <taxon>Jiangellales</taxon>
        <taxon>Jiangellaceae</taxon>
        <taxon>Jiangella</taxon>
    </lineage>
</organism>
<comment type="caution">
    <text evidence="4">The sequence shown here is derived from an EMBL/GenBank/DDBJ whole genome shotgun (WGS) entry which is preliminary data.</text>
</comment>
<evidence type="ECO:0000259" key="3">
    <source>
        <dbReference type="Pfam" id="PF08044"/>
    </source>
</evidence>
<protein>
    <recommendedName>
        <fullName evidence="3">DUF1707 domain-containing protein</fullName>
    </recommendedName>
</protein>
<feature type="domain" description="DUF1707" evidence="3">
    <location>
        <begin position="8"/>
        <end position="59"/>
    </location>
</feature>
<reference evidence="4 5" key="1">
    <citation type="submission" date="2018-01" db="EMBL/GenBank/DDBJ databases">
        <title>Draft genome sequence of Jiangella sp. GTF31.</title>
        <authorList>
            <person name="Sahin N."/>
            <person name="Ay H."/>
            <person name="Saygin H."/>
        </authorList>
    </citation>
    <scope>NUCLEOTIDE SEQUENCE [LARGE SCALE GENOMIC DNA]</scope>
    <source>
        <strain evidence="4 5">GTF31</strain>
    </source>
</reference>
<dbReference type="Pfam" id="PF08044">
    <property type="entry name" value="DUF1707"/>
    <property type="match status" value="1"/>
</dbReference>
<keyword evidence="5" id="KW-1185">Reference proteome</keyword>
<keyword evidence="2" id="KW-0472">Membrane</keyword>
<feature type="transmembrane region" description="Helical" evidence="2">
    <location>
        <begin position="70"/>
        <end position="91"/>
    </location>
</feature>
<feature type="region of interest" description="Disordered" evidence="1">
    <location>
        <begin position="94"/>
        <end position="118"/>
    </location>
</feature>
<accession>A0A2W2BX27</accession>
<gene>
    <name evidence="4" type="ORF">C1I92_06910</name>
</gene>
<keyword evidence="2" id="KW-1133">Transmembrane helix</keyword>
<evidence type="ECO:0000256" key="2">
    <source>
        <dbReference type="SAM" id="Phobius"/>
    </source>
</evidence>
<proteinExistence type="predicted"/>
<evidence type="ECO:0000313" key="4">
    <source>
        <dbReference type="EMBL" id="PZF85014.1"/>
    </source>
</evidence>
<evidence type="ECO:0000313" key="5">
    <source>
        <dbReference type="Proteomes" id="UP000248764"/>
    </source>
</evidence>
<dbReference type="Proteomes" id="UP000248764">
    <property type="component" value="Unassembled WGS sequence"/>
</dbReference>
<evidence type="ECO:0000256" key="1">
    <source>
        <dbReference type="SAM" id="MobiDB-lite"/>
    </source>
</evidence>
<dbReference type="InterPro" id="IPR012551">
    <property type="entry name" value="DUF1707_SHOCT-like"/>
</dbReference>
<name>A0A2W2BX27_9ACTN</name>
<keyword evidence="2" id="KW-0812">Transmembrane</keyword>
<sequence length="274" mass="29191">MARGQNRRPEDDDRRRYTAVLDAARAQGRIDDAELSRRSFTVRYAQTIGELDAVVDDLPGPDRTAGGRSLVTVAVAGVAILAAVGLGIVAASSGDDDAPAAEPPAGEVEAPPVEEVEEDEEVPVDMFAAAELTILWEALAAQQVAEVQSIYLHDEWADLEVRTAPGAPTYDSVEYDGTLGEREPGSQVSEENPDDAFFALDEVDPGIVAACAARAAEVAQRPDRAVELIVINRDVFYGDVVTINVHLEADAYGVAPTLTWDATGQHLLDDGIDP</sequence>
<dbReference type="RefSeq" id="WP_111253914.1">
    <property type="nucleotide sequence ID" value="NZ_POTW01000011.1"/>
</dbReference>